<dbReference type="KEGG" id="gtr:GLOTRDRAFT_46084"/>
<dbReference type="GO" id="GO:0016491">
    <property type="term" value="F:oxidoreductase activity"/>
    <property type="evidence" value="ECO:0007669"/>
    <property type="project" value="InterPro"/>
</dbReference>
<sequence length="414" mass="48058">MQLLNWWPWPKSALFIVLLVVYLGIVQALRWRRYHEVHKKYGPRISSLTPAEAQQIIHLSSQWDMPALVTIALSFALFKTYAIPTISGLLSKTRQLGARENVSRRYADTEILITTWVTCPISGKFDFDPRAASGSKRGEEEEFDPRCAIAIARTNWLHGKYDIKWMKRYGWRELSELEKQAYFVFWIEVGRRMNITDIPQTLGDLERWSANYEEGYMIPAQTNHHVAQLTVDEFLWFAPEKFGIKDFLQRIVICMLEDRVRIAMISPCIFRYKEQPWSLHAIARGLTGGFAFFQRYCLLPRRSPSLFVKDDTPKHSPDSAPRMHPTRYARRPWYKPKPTSLGTFIERFTVAVGLVDAENVASPRNKCEGFRLEEIGPESFEKSGHEETMRIAGELQGCPVRGPWSLNPHKLHRQ</sequence>
<reference evidence="2 3" key="1">
    <citation type="journal article" date="2012" name="Science">
        <title>The Paleozoic origin of enzymatic lignin decomposition reconstructed from 31 fungal genomes.</title>
        <authorList>
            <person name="Floudas D."/>
            <person name="Binder M."/>
            <person name="Riley R."/>
            <person name="Barry K."/>
            <person name="Blanchette R.A."/>
            <person name="Henrissat B."/>
            <person name="Martinez A.T."/>
            <person name="Otillar R."/>
            <person name="Spatafora J.W."/>
            <person name="Yadav J.S."/>
            <person name="Aerts A."/>
            <person name="Benoit I."/>
            <person name="Boyd A."/>
            <person name="Carlson A."/>
            <person name="Copeland A."/>
            <person name="Coutinho P.M."/>
            <person name="de Vries R.P."/>
            <person name="Ferreira P."/>
            <person name="Findley K."/>
            <person name="Foster B."/>
            <person name="Gaskell J."/>
            <person name="Glotzer D."/>
            <person name="Gorecki P."/>
            <person name="Heitman J."/>
            <person name="Hesse C."/>
            <person name="Hori C."/>
            <person name="Igarashi K."/>
            <person name="Jurgens J.A."/>
            <person name="Kallen N."/>
            <person name="Kersten P."/>
            <person name="Kohler A."/>
            <person name="Kuees U."/>
            <person name="Kumar T.K.A."/>
            <person name="Kuo A."/>
            <person name="LaButti K."/>
            <person name="Larrondo L.F."/>
            <person name="Lindquist E."/>
            <person name="Ling A."/>
            <person name="Lombard V."/>
            <person name="Lucas S."/>
            <person name="Lundell T."/>
            <person name="Martin R."/>
            <person name="McLaughlin D.J."/>
            <person name="Morgenstern I."/>
            <person name="Morin E."/>
            <person name="Murat C."/>
            <person name="Nagy L.G."/>
            <person name="Nolan M."/>
            <person name="Ohm R.A."/>
            <person name="Patyshakuliyeva A."/>
            <person name="Rokas A."/>
            <person name="Ruiz-Duenas F.J."/>
            <person name="Sabat G."/>
            <person name="Salamov A."/>
            <person name="Samejima M."/>
            <person name="Schmutz J."/>
            <person name="Slot J.C."/>
            <person name="St John F."/>
            <person name="Stenlid J."/>
            <person name="Sun H."/>
            <person name="Sun S."/>
            <person name="Syed K."/>
            <person name="Tsang A."/>
            <person name="Wiebenga A."/>
            <person name="Young D."/>
            <person name="Pisabarro A."/>
            <person name="Eastwood D.C."/>
            <person name="Martin F."/>
            <person name="Cullen D."/>
            <person name="Grigoriev I.V."/>
            <person name="Hibbett D.S."/>
        </authorList>
    </citation>
    <scope>NUCLEOTIDE SEQUENCE [LARGE SCALE GENOMIC DNA]</scope>
    <source>
        <strain evidence="2 3">ATCC 11539</strain>
    </source>
</reference>
<feature type="transmembrane region" description="Helical" evidence="1">
    <location>
        <begin position="12"/>
        <end position="31"/>
    </location>
</feature>
<protein>
    <recommendedName>
        <fullName evidence="4">ER-bound oxygenase mpaB/mpaB'/Rubber oxygenase catalytic domain-containing protein</fullName>
    </recommendedName>
</protein>
<keyword evidence="1" id="KW-0472">Membrane</keyword>
<dbReference type="RefSeq" id="XP_007868220.1">
    <property type="nucleotide sequence ID" value="XM_007870029.1"/>
</dbReference>
<evidence type="ECO:0000313" key="3">
    <source>
        <dbReference type="Proteomes" id="UP000030669"/>
    </source>
</evidence>
<accession>S7RGC4</accession>
<dbReference type="HOGENOM" id="CLU_039076_2_1_1"/>
<name>S7RGC4_GLOTA</name>
<dbReference type="OrthoDB" id="545169at2759"/>
<dbReference type="EMBL" id="KB469306">
    <property type="protein sequence ID" value="EPQ53280.1"/>
    <property type="molecule type" value="Genomic_DNA"/>
</dbReference>
<dbReference type="AlphaFoldDB" id="S7RGC4"/>
<evidence type="ECO:0000256" key="1">
    <source>
        <dbReference type="SAM" id="Phobius"/>
    </source>
</evidence>
<gene>
    <name evidence="2" type="ORF">GLOTRDRAFT_46084</name>
</gene>
<keyword evidence="1" id="KW-0812">Transmembrane</keyword>
<keyword evidence="3" id="KW-1185">Reference proteome</keyword>
<keyword evidence="1" id="KW-1133">Transmembrane helix</keyword>
<dbReference type="InterPro" id="IPR046366">
    <property type="entry name" value="MPAB"/>
</dbReference>
<dbReference type="Proteomes" id="UP000030669">
    <property type="component" value="Unassembled WGS sequence"/>
</dbReference>
<evidence type="ECO:0000313" key="2">
    <source>
        <dbReference type="EMBL" id="EPQ53280.1"/>
    </source>
</evidence>
<evidence type="ECO:0008006" key="4">
    <source>
        <dbReference type="Google" id="ProtNLM"/>
    </source>
</evidence>
<dbReference type="GeneID" id="19306401"/>
<dbReference type="eggNOG" id="ENOG502S1KN">
    <property type="taxonomic scope" value="Eukaryota"/>
</dbReference>
<dbReference type="PANTHER" id="PTHR36124:SF1">
    <property type="entry name" value="ER-BOUND OXYGENASE MPAB_MPAB'_RUBBER OXYGENASE CATALYTIC DOMAIN-CONTAINING PROTEIN"/>
    <property type="match status" value="1"/>
</dbReference>
<dbReference type="OMA" id="RDAWAIQ"/>
<proteinExistence type="predicted"/>
<dbReference type="PANTHER" id="PTHR36124">
    <property type="match status" value="1"/>
</dbReference>
<organism evidence="2 3">
    <name type="scientific">Gloeophyllum trabeum (strain ATCC 11539 / FP-39264 / Madison 617)</name>
    <name type="common">Brown rot fungus</name>
    <dbReference type="NCBI Taxonomy" id="670483"/>
    <lineage>
        <taxon>Eukaryota</taxon>
        <taxon>Fungi</taxon>
        <taxon>Dikarya</taxon>
        <taxon>Basidiomycota</taxon>
        <taxon>Agaricomycotina</taxon>
        <taxon>Agaricomycetes</taxon>
        <taxon>Gloeophyllales</taxon>
        <taxon>Gloeophyllaceae</taxon>
        <taxon>Gloeophyllum</taxon>
    </lineage>
</organism>